<reference evidence="1 2" key="1">
    <citation type="journal article" date="2023" name="G3 (Bethesda)">
        <title>A chromosome-length genome assembly and annotation of blackberry (Rubus argutus, cv. 'Hillquist').</title>
        <authorList>
            <person name="Bruna T."/>
            <person name="Aryal R."/>
            <person name="Dudchenko O."/>
            <person name="Sargent D.J."/>
            <person name="Mead D."/>
            <person name="Buti M."/>
            <person name="Cavallini A."/>
            <person name="Hytonen T."/>
            <person name="Andres J."/>
            <person name="Pham M."/>
            <person name="Weisz D."/>
            <person name="Mascagni F."/>
            <person name="Usai G."/>
            <person name="Natali L."/>
            <person name="Bassil N."/>
            <person name="Fernandez G.E."/>
            <person name="Lomsadze A."/>
            <person name="Armour M."/>
            <person name="Olukolu B."/>
            <person name="Poorten T."/>
            <person name="Britton C."/>
            <person name="Davik J."/>
            <person name="Ashrafi H."/>
            <person name="Aiden E.L."/>
            <person name="Borodovsky M."/>
            <person name="Worthington M."/>
        </authorList>
    </citation>
    <scope>NUCLEOTIDE SEQUENCE [LARGE SCALE GENOMIC DNA]</scope>
    <source>
        <strain evidence="1">PI 553951</strain>
    </source>
</reference>
<dbReference type="Proteomes" id="UP001457282">
    <property type="component" value="Unassembled WGS sequence"/>
</dbReference>
<keyword evidence="2" id="KW-1185">Reference proteome</keyword>
<protein>
    <submittedName>
        <fullName evidence="1">Uncharacterized protein</fullName>
    </submittedName>
</protein>
<dbReference type="AlphaFoldDB" id="A0AAW1X8H1"/>
<sequence length="85" mass="9623">METAKEEKLSCREELEELGMIVPWCSQVEGFVKSFIGLFGVTHCGWEFKLGESGFWGVRVAPNEEGVVVGEELKRCLDIVMEVKR</sequence>
<evidence type="ECO:0000313" key="2">
    <source>
        <dbReference type="Proteomes" id="UP001457282"/>
    </source>
</evidence>
<gene>
    <name evidence="1" type="ORF">M0R45_020194</name>
</gene>
<dbReference type="Gene3D" id="3.40.50.2000">
    <property type="entry name" value="Glycogen Phosphorylase B"/>
    <property type="match status" value="1"/>
</dbReference>
<accession>A0AAW1X8H1</accession>
<dbReference type="EMBL" id="JBEDUW010000004">
    <property type="protein sequence ID" value="KAK9932977.1"/>
    <property type="molecule type" value="Genomic_DNA"/>
</dbReference>
<name>A0AAW1X8H1_RUBAR</name>
<organism evidence="1 2">
    <name type="scientific">Rubus argutus</name>
    <name type="common">Southern blackberry</name>
    <dbReference type="NCBI Taxonomy" id="59490"/>
    <lineage>
        <taxon>Eukaryota</taxon>
        <taxon>Viridiplantae</taxon>
        <taxon>Streptophyta</taxon>
        <taxon>Embryophyta</taxon>
        <taxon>Tracheophyta</taxon>
        <taxon>Spermatophyta</taxon>
        <taxon>Magnoliopsida</taxon>
        <taxon>eudicotyledons</taxon>
        <taxon>Gunneridae</taxon>
        <taxon>Pentapetalae</taxon>
        <taxon>rosids</taxon>
        <taxon>fabids</taxon>
        <taxon>Rosales</taxon>
        <taxon>Rosaceae</taxon>
        <taxon>Rosoideae</taxon>
        <taxon>Rosoideae incertae sedis</taxon>
        <taxon>Rubus</taxon>
    </lineage>
</organism>
<comment type="caution">
    <text evidence="1">The sequence shown here is derived from an EMBL/GenBank/DDBJ whole genome shotgun (WGS) entry which is preliminary data.</text>
</comment>
<proteinExistence type="predicted"/>
<evidence type="ECO:0000313" key="1">
    <source>
        <dbReference type="EMBL" id="KAK9932977.1"/>
    </source>
</evidence>